<keyword evidence="2" id="KW-0732">Signal</keyword>
<feature type="signal peptide" evidence="2">
    <location>
        <begin position="1"/>
        <end position="33"/>
    </location>
</feature>
<organism evidence="3 4">
    <name type="scientific">Methylobacterium symbioticum</name>
    <dbReference type="NCBI Taxonomy" id="2584084"/>
    <lineage>
        <taxon>Bacteria</taxon>
        <taxon>Pseudomonadati</taxon>
        <taxon>Pseudomonadota</taxon>
        <taxon>Alphaproteobacteria</taxon>
        <taxon>Hyphomicrobiales</taxon>
        <taxon>Methylobacteriaceae</taxon>
        <taxon>Methylobacterium</taxon>
    </lineage>
</organism>
<evidence type="ECO:0000256" key="2">
    <source>
        <dbReference type="SAM" id="SignalP"/>
    </source>
</evidence>
<gene>
    <name evidence="3" type="ORF">MET9862_05100</name>
</gene>
<evidence type="ECO:0000313" key="4">
    <source>
        <dbReference type="Proteomes" id="UP000410984"/>
    </source>
</evidence>
<dbReference type="EMBL" id="CABFPH010000127">
    <property type="protein sequence ID" value="VUD74470.1"/>
    <property type="molecule type" value="Genomic_DNA"/>
</dbReference>
<accession>A0A509EJX8</accession>
<proteinExistence type="predicted"/>
<reference evidence="3 4" key="1">
    <citation type="submission" date="2019-06" db="EMBL/GenBank/DDBJ databases">
        <authorList>
            <person name="Rodrigo-Torres L."/>
            <person name="Arahal R. D."/>
            <person name="Lucena T."/>
        </authorList>
    </citation>
    <scope>NUCLEOTIDE SEQUENCE [LARGE SCALE GENOMIC DNA]</scope>
    <source>
        <strain evidence="3 4">SB0023/3</strain>
    </source>
</reference>
<name>A0A509EJX8_9HYPH</name>
<feature type="chain" id="PRO_5021390396" description="Beta-barrel assembly-enhancing protease" evidence="2">
    <location>
        <begin position="34"/>
        <end position="326"/>
    </location>
</feature>
<protein>
    <recommendedName>
        <fullName evidence="5">Beta-barrel assembly-enhancing protease</fullName>
    </recommendedName>
</protein>
<evidence type="ECO:0000313" key="3">
    <source>
        <dbReference type="EMBL" id="VUD74470.1"/>
    </source>
</evidence>
<feature type="compositionally biased region" description="Polar residues" evidence="1">
    <location>
        <begin position="208"/>
        <end position="235"/>
    </location>
</feature>
<dbReference type="AlphaFoldDB" id="A0A509EJX8"/>
<feature type="region of interest" description="Disordered" evidence="1">
    <location>
        <begin position="156"/>
        <end position="242"/>
    </location>
</feature>
<evidence type="ECO:0008006" key="5">
    <source>
        <dbReference type="Google" id="ProtNLM"/>
    </source>
</evidence>
<sequence>MPRAFQLRRYRPLCITATCFFMIWAGHGPPVTAQVIGPREVGSPQPLVSTRNVEGETGTPIRLVIDITPPPGTSTLKTYLLGVPMGARLADPTHELTAADEDSFIDVTNWRLPELSVTLRPDQAGTFLVTVAALSITGDNQLKPIVNSSFTIVAKPHRPSLSDQDTSDVAQPTRTPDPAPGPSSSANVYIPHLDAVTSSKEQPVRVQGTESAGRNQSQAQASAPRLSTTGSTAPTPSEPNPATLVERAEQLIRTGNISGARRLLERAMARDEPRAAFLLAQTCDPKMLRMWKVQGVQPDPERARSLYARAGRDGITDPKNLAAVDR</sequence>
<evidence type="ECO:0000256" key="1">
    <source>
        <dbReference type="SAM" id="MobiDB-lite"/>
    </source>
</evidence>
<keyword evidence="4" id="KW-1185">Reference proteome</keyword>
<dbReference type="Proteomes" id="UP000410984">
    <property type="component" value="Unassembled WGS sequence"/>
</dbReference>
<feature type="compositionally biased region" description="Polar residues" evidence="1">
    <location>
        <begin position="161"/>
        <end position="174"/>
    </location>
</feature>